<proteinExistence type="predicted"/>
<dbReference type="AlphaFoldDB" id="A0A840DA46"/>
<evidence type="ECO:0000313" key="3">
    <source>
        <dbReference type="Proteomes" id="UP000560658"/>
    </source>
</evidence>
<keyword evidence="1" id="KW-1133">Transmembrane helix</keyword>
<organism evidence="2 3">
    <name type="scientific">Bacteroides reticulotermitis</name>
    <dbReference type="NCBI Taxonomy" id="1133319"/>
    <lineage>
        <taxon>Bacteria</taxon>
        <taxon>Pseudomonadati</taxon>
        <taxon>Bacteroidota</taxon>
        <taxon>Bacteroidia</taxon>
        <taxon>Bacteroidales</taxon>
        <taxon>Bacteroidaceae</taxon>
        <taxon>Bacteroides</taxon>
    </lineage>
</organism>
<feature type="transmembrane region" description="Helical" evidence="1">
    <location>
        <begin position="20"/>
        <end position="40"/>
    </location>
</feature>
<dbReference type="Proteomes" id="UP000560658">
    <property type="component" value="Unassembled WGS sequence"/>
</dbReference>
<reference evidence="2" key="1">
    <citation type="submission" date="2020-08" db="EMBL/GenBank/DDBJ databases">
        <title>Genomic Encyclopedia of Type Strains, Phase IV (KMG-IV): sequencing the most valuable type-strain genomes for metagenomic binning, comparative biology and taxonomic classification.</title>
        <authorList>
            <person name="Goeker M."/>
        </authorList>
    </citation>
    <scope>NUCLEOTIDE SEQUENCE [LARGE SCALE GENOMIC DNA]</scope>
    <source>
        <strain evidence="2">DSM 105720</strain>
    </source>
</reference>
<keyword evidence="3" id="KW-1185">Reference proteome</keyword>
<keyword evidence="1" id="KW-0472">Membrane</keyword>
<comment type="caution">
    <text evidence="2">The sequence shown here is derived from an EMBL/GenBank/DDBJ whole genome shotgun (WGS) entry which is preliminary data.</text>
</comment>
<protein>
    <submittedName>
        <fullName evidence="2">Uncharacterized BrkB/YihY/UPF0761 family membrane protein</fullName>
    </submittedName>
</protein>
<evidence type="ECO:0000256" key="1">
    <source>
        <dbReference type="SAM" id="Phobius"/>
    </source>
</evidence>
<gene>
    <name evidence="2" type="ORF">GGR06_003257</name>
</gene>
<dbReference type="EMBL" id="JACIER010000015">
    <property type="protein sequence ID" value="MBB4045443.1"/>
    <property type="molecule type" value="Genomic_DNA"/>
</dbReference>
<keyword evidence="1" id="KW-0812">Transmembrane</keyword>
<dbReference type="Gene3D" id="1.20.1070.10">
    <property type="entry name" value="Rhodopsin 7-helix transmembrane proteins"/>
    <property type="match status" value="1"/>
</dbReference>
<feature type="transmembrane region" description="Helical" evidence="1">
    <location>
        <begin position="67"/>
        <end position="86"/>
    </location>
</feature>
<sequence>MSQSHKIQKKPTHYQRNICLVIVAMLICILIFIFSAIHHYQGDLQCACFSCLTNRSTQEEDYTYNRYLPLISFFCMLLILLPLYIFNHRQKKRETRSKNSH</sequence>
<evidence type="ECO:0000313" key="2">
    <source>
        <dbReference type="EMBL" id="MBB4045443.1"/>
    </source>
</evidence>
<name>A0A840DA46_9BACE</name>
<accession>A0A840DA46</accession>